<evidence type="ECO:0000313" key="3">
    <source>
        <dbReference type="Proteomes" id="UP000008021"/>
    </source>
</evidence>
<feature type="domain" description="PIR2-like helical" evidence="1">
    <location>
        <begin position="200"/>
        <end position="271"/>
    </location>
</feature>
<reference evidence="2" key="1">
    <citation type="submission" date="2015-04" db="UniProtKB">
        <authorList>
            <consortium name="EnsemblPlants"/>
        </authorList>
    </citation>
    <scope>IDENTIFICATION</scope>
</reference>
<dbReference type="Proteomes" id="UP000008021">
    <property type="component" value="Chromosome 6"/>
</dbReference>
<keyword evidence="3" id="KW-1185">Reference proteome</keyword>
<dbReference type="PANTHER" id="PTHR33120:SF43">
    <property type="entry name" value="PIR2-LIKE HELICAL DOMAIN-CONTAINING PROTEIN"/>
    <property type="match status" value="1"/>
</dbReference>
<name>A0A0E0E093_9ORYZ</name>
<evidence type="ECO:0000313" key="2">
    <source>
        <dbReference type="EnsemblPlants" id="OMERI06G11820.7"/>
    </source>
</evidence>
<dbReference type="HOGENOM" id="CLU_964369_0_0_1"/>
<dbReference type="InterPro" id="IPR046527">
    <property type="entry name" value="PIR2-like_helical"/>
</dbReference>
<evidence type="ECO:0000259" key="1">
    <source>
        <dbReference type="Pfam" id="PF20235"/>
    </source>
</evidence>
<dbReference type="EnsemblPlants" id="OMERI06G11820.7">
    <property type="protein sequence ID" value="OMERI06G11820.7"/>
    <property type="gene ID" value="OMERI06G11820"/>
</dbReference>
<dbReference type="PANTHER" id="PTHR33120">
    <property type="entry name" value="EXPRESSED PROTEIN-RELATED"/>
    <property type="match status" value="1"/>
</dbReference>
<accession>A0A0E0E093</accession>
<dbReference type="Pfam" id="PF20235">
    <property type="entry name" value="PIR2-like_helical"/>
    <property type="match status" value="2"/>
</dbReference>
<dbReference type="AlphaFoldDB" id="A0A0E0E093"/>
<protein>
    <recommendedName>
        <fullName evidence="1">PIR2-like helical domain-containing protein</fullName>
    </recommendedName>
</protein>
<feature type="domain" description="PIR2-like helical" evidence="1">
    <location>
        <begin position="35"/>
        <end position="69"/>
    </location>
</feature>
<organism evidence="2">
    <name type="scientific">Oryza meridionalis</name>
    <dbReference type="NCBI Taxonomy" id="40149"/>
    <lineage>
        <taxon>Eukaryota</taxon>
        <taxon>Viridiplantae</taxon>
        <taxon>Streptophyta</taxon>
        <taxon>Embryophyta</taxon>
        <taxon>Tracheophyta</taxon>
        <taxon>Spermatophyta</taxon>
        <taxon>Magnoliopsida</taxon>
        <taxon>Liliopsida</taxon>
        <taxon>Poales</taxon>
        <taxon>Poaceae</taxon>
        <taxon>BOP clade</taxon>
        <taxon>Oryzoideae</taxon>
        <taxon>Oryzeae</taxon>
        <taxon>Oryzinae</taxon>
        <taxon>Oryza</taxon>
    </lineage>
</organism>
<sequence>MILKRETTMASRSRVKRASGEMVLSKIVAGVDVPYPPEARTVAERSLEGLITFLTSYYRNLPTWDSSACPWRISSSPSASSRLTTTIIVDRFQFRSHAAKAALRCVALSARLPDVDADAFLIGLAAPVSHLAHSLPAENSGRRRRRLSIQDVTRLSRLMQKPLDLKNLNNPMDLAAMRCRQFNMKVQPTLTPSLRGILLDRIHGVYLRAISRIPTEDFRGRYHHGLLKAGYCYRPLNPMFNIIINTVRWRDKMDIRHQVGMLLLTKLQQMHHLIRNLRLICIFPWNCYL</sequence>
<proteinExistence type="predicted"/>
<dbReference type="Gramene" id="OMERI06G11820.7">
    <property type="protein sequence ID" value="OMERI06G11820.7"/>
    <property type="gene ID" value="OMERI06G11820"/>
</dbReference>
<reference evidence="2" key="2">
    <citation type="submission" date="2018-05" db="EMBL/GenBank/DDBJ databases">
        <title>OmerRS3 (Oryza meridionalis Reference Sequence Version 3).</title>
        <authorList>
            <person name="Zhang J."/>
            <person name="Kudrna D."/>
            <person name="Lee S."/>
            <person name="Talag J."/>
            <person name="Welchert J."/>
            <person name="Wing R.A."/>
        </authorList>
    </citation>
    <scope>NUCLEOTIDE SEQUENCE [LARGE SCALE GENOMIC DNA]</scope>
    <source>
        <strain evidence="2">cv. OR44</strain>
    </source>
</reference>